<organism evidence="1 2">
    <name type="scientific">Lederbergia citrea</name>
    <dbReference type="NCBI Taxonomy" id="2833581"/>
    <lineage>
        <taxon>Bacteria</taxon>
        <taxon>Bacillati</taxon>
        <taxon>Bacillota</taxon>
        <taxon>Bacilli</taxon>
        <taxon>Bacillales</taxon>
        <taxon>Bacillaceae</taxon>
        <taxon>Lederbergia</taxon>
    </lineage>
</organism>
<dbReference type="EMBL" id="JAGYPN010000002">
    <property type="protein sequence ID" value="MBS4223158.1"/>
    <property type="molecule type" value="Genomic_DNA"/>
</dbReference>
<keyword evidence="2" id="KW-1185">Reference proteome</keyword>
<proteinExistence type="predicted"/>
<reference evidence="1 2" key="1">
    <citation type="submission" date="2021-05" db="EMBL/GenBank/DDBJ databases">
        <title>Novel Bacillus species.</title>
        <authorList>
            <person name="Liu G."/>
        </authorList>
    </citation>
    <scope>NUCLEOTIDE SEQUENCE [LARGE SCALE GENOMIC DNA]</scope>
    <source>
        <strain evidence="1 2">FJAT-49682</strain>
    </source>
</reference>
<evidence type="ECO:0000313" key="2">
    <source>
        <dbReference type="Proteomes" id="UP000676456"/>
    </source>
</evidence>
<name>A0A942UQM8_9BACI</name>
<dbReference type="Proteomes" id="UP000676456">
    <property type="component" value="Unassembled WGS sequence"/>
</dbReference>
<gene>
    <name evidence="1" type="ORF">KHA91_10425</name>
</gene>
<protein>
    <recommendedName>
        <fullName evidence="3">Spore germination protein</fullName>
    </recommendedName>
</protein>
<evidence type="ECO:0008006" key="3">
    <source>
        <dbReference type="Google" id="ProtNLM"/>
    </source>
</evidence>
<comment type="caution">
    <text evidence="1">The sequence shown here is derived from an EMBL/GenBank/DDBJ whole genome shotgun (WGS) entry which is preliminary data.</text>
</comment>
<sequence length="77" mass="8396">MFFGPVVVNLLVFKVNTMDRGATMSLGPNQHIDTFMSNKQNQGFGEENGDFSFANVPLILLNDSDLTDTNSVKVSAV</sequence>
<dbReference type="RefSeq" id="WP_213098902.1">
    <property type="nucleotide sequence ID" value="NZ_JAGYPH010000002.1"/>
</dbReference>
<evidence type="ECO:0000313" key="1">
    <source>
        <dbReference type="EMBL" id="MBS4223158.1"/>
    </source>
</evidence>
<dbReference type="AlphaFoldDB" id="A0A942UQM8"/>
<accession>A0A942UQM8</accession>